<evidence type="ECO:0000313" key="5">
    <source>
        <dbReference type="Proteomes" id="UP000304864"/>
    </source>
</evidence>
<dbReference type="PANTHER" id="PTHR11839:SF12">
    <property type="entry name" value="ADP COMPOUNDS HYDROLASE NUDE"/>
    <property type="match status" value="1"/>
</dbReference>
<evidence type="ECO:0000313" key="4">
    <source>
        <dbReference type="EMBL" id="QCU90797.1"/>
    </source>
</evidence>
<dbReference type="KEGG" id="thig:FE785_09225"/>
<dbReference type="Pfam" id="PF00293">
    <property type="entry name" value="NUDIX"/>
    <property type="match status" value="1"/>
</dbReference>
<dbReference type="Gene3D" id="3.90.79.10">
    <property type="entry name" value="Nucleoside Triphosphate Pyrophosphohydrolase"/>
    <property type="match status" value="1"/>
</dbReference>
<dbReference type="Proteomes" id="UP000304864">
    <property type="component" value="Chromosome"/>
</dbReference>
<dbReference type="EMBL" id="CP040602">
    <property type="protein sequence ID" value="QCU90797.1"/>
    <property type="molecule type" value="Genomic_DNA"/>
</dbReference>
<feature type="domain" description="Nudix hydrolase" evidence="3">
    <location>
        <begin position="41"/>
        <end position="175"/>
    </location>
</feature>
<dbReference type="NCBIfam" id="NF008736">
    <property type="entry name" value="PRK11762.1"/>
    <property type="match status" value="1"/>
</dbReference>
<evidence type="ECO:0000259" key="3">
    <source>
        <dbReference type="PROSITE" id="PS51462"/>
    </source>
</evidence>
<dbReference type="GO" id="GO:0005829">
    <property type="term" value="C:cytosol"/>
    <property type="evidence" value="ECO:0007669"/>
    <property type="project" value="TreeGrafter"/>
</dbReference>
<evidence type="ECO:0000256" key="2">
    <source>
        <dbReference type="ARBA" id="ARBA00022801"/>
    </source>
</evidence>
<dbReference type="GO" id="GO:0019693">
    <property type="term" value="P:ribose phosphate metabolic process"/>
    <property type="evidence" value="ECO:0007669"/>
    <property type="project" value="TreeGrafter"/>
</dbReference>
<dbReference type="OrthoDB" id="9806150at2"/>
<protein>
    <submittedName>
        <fullName evidence="4">ADP compounds hydrolase NudE</fullName>
    </submittedName>
</protein>
<proteinExistence type="predicted"/>
<sequence>MSEKKSPTILAENIELKSRIFTVQSQQIAFANGTQVVYERLVGNPNGAVLIVPLLDDDHLLLIREYGAGVGRYELGFPKGKIDPGEGWQQACIRESQEEIGYLPNQVKLLDSVSLAAGYMTHQTHIVLATELEPSDAEGDEPEPLEVVKWPLKNWAELLSHPDFSEGRAYAALMLLLKEKEWI</sequence>
<dbReference type="RefSeq" id="WP_138565471.1">
    <property type="nucleotide sequence ID" value="NZ_CP040602.1"/>
</dbReference>
<dbReference type="PANTHER" id="PTHR11839">
    <property type="entry name" value="UDP/ADP-SUGAR PYROPHOSPHATASE"/>
    <property type="match status" value="1"/>
</dbReference>
<dbReference type="GO" id="GO:0006753">
    <property type="term" value="P:nucleoside phosphate metabolic process"/>
    <property type="evidence" value="ECO:0007669"/>
    <property type="project" value="TreeGrafter"/>
</dbReference>
<reference evidence="4 5" key="1">
    <citation type="submission" date="2019-05" db="EMBL/GenBank/DDBJ databases">
        <title>Thiomicrorhabdus sediminis sp. nov, a novel sulfur-oxidizing bacterium isolated from coastal sediment.</title>
        <authorList>
            <person name="Liu X."/>
        </authorList>
    </citation>
    <scope>NUCLEOTIDE SEQUENCE [LARGE SCALE GENOMIC DNA]</scope>
    <source>
        <strain evidence="4 5">G1</strain>
    </source>
</reference>
<name>A0A4P9K900_9GAMM</name>
<dbReference type="InterPro" id="IPR015797">
    <property type="entry name" value="NUDIX_hydrolase-like_dom_sf"/>
</dbReference>
<dbReference type="SUPFAM" id="SSF55811">
    <property type="entry name" value="Nudix"/>
    <property type="match status" value="1"/>
</dbReference>
<dbReference type="GO" id="GO:0019144">
    <property type="term" value="F:ADP-sugar diphosphatase activity"/>
    <property type="evidence" value="ECO:0007669"/>
    <property type="project" value="TreeGrafter"/>
</dbReference>
<keyword evidence="5" id="KW-1185">Reference proteome</keyword>
<gene>
    <name evidence="4" type="primary">nudE</name>
    <name evidence="4" type="ORF">FE785_09225</name>
</gene>
<dbReference type="PROSITE" id="PS51462">
    <property type="entry name" value="NUDIX"/>
    <property type="match status" value="1"/>
</dbReference>
<keyword evidence="2 4" id="KW-0378">Hydrolase</keyword>
<evidence type="ECO:0000256" key="1">
    <source>
        <dbReference type="ARBA" id="ARBA00001946"/>
    </source>
</evidence>
<organism evidence="4 5">
    <name type="scientific">Thiomicrorhabdus sediminis</name>
    <dbReference type="NCBI Taxonomy" id="2580412"/>
    <lineage>
        <taxon>Bacteria</taxon>
        <taxon>Pseudomonadati</taxon>
        <taxon>Pseudomonadota</taxon>
        <taxon>Gammaproteobacteria</taxon>
        <taxon>Thiotrichales</taxon>
        <taxon>Piscirickettsiaceae</taxon>
        <taxon>Thiomicrorhabdus</taxon>
    </lineage>
</organism>
<dbReference type="PROSITE" id="PS00893">
    <property type="entry name" value="NUDIX_BOX"/>
    <property type="match status" value="1"/>
</dbReference>
<comment type="cofactor">
    <cofactor evidence="1">
        <name>Mg(2+)</name>
        <dbReference type="ChEBI" id="CHEBI:18420"/>
    </cofactor>
</comment>
<dbReference type="AlphaFoldDB" id="A0A4P9K900"/>
<dbReference type="InterPro" id="IPR020084">
    <property type="entry name" value="NUDIX_hydrolase_CS"/>
</dbReference>
<accession>A0A4P9K900</accession>
<dbReference type="InterPro" id="IPR000086">
    <property type="entry name" value="NUDIX_hydrolase_dom"/>
</dbReference>